<protein>
    <recommendedName>
        <fullName evidence="3">SMP-30/Gluconolactonase/LRE-like region domain-containing protein</fullName>
    </recommendedName>
</protein>
<reference evidence="1 2" key="1">
    <citation type="submission" date="2019-03" db="EMBL/GenBank/DDBJ databases">
        <authorList>
            <person name="Kim M.K.M."/>
        </authorList>
    </citation>
    <scope>NUCLEOTIDE SEQUENCE [LARGE SCALE GENOMIC DNA]</scope>
    <source>
        <strain evidence="1 2">17J68-12</strain>
    </source>
</reference>
<organism evidence="1 2">
    <name type="scientific">Flaviaesturariibacter flavus</name>
    <dbReference type="NCBI Taxonomy" id="2502780"/>
    <lineage>
        <taxon>Bacteria</taxon>
        <taxon>Pseudomonadati</taxon>
        <taxon>Bacteroidota</taxon>
        <taxon>Chitinophagia</taxon>
        <taxon>Chitinophagales</taxon>
        <taxon>Chitinophagaceae</taxon>
        <taxon>Flaviaestuariibacter</taxon>
    </lineage>
</organism>
<gene>
    <name evidence="1" type="ORF">EPD60_11770</name>
</gene>
<dbReference type="SUPFAM" id="SSF75011">
    <property type="entry name" value="3-carboxy-cis,cis-mucoante lactonizing enzyme"/>
    <property type="match status" value="1"/>
</dbReference>
<dbReference type="OrthoDB" id="5292493at2"/>
<name>A0A4R1BA02_9BACT</name>
<proteinExistence type="predicted"/>
<dbReference type="RefSeq" id="WP_131449672.1">
    <property type="nucleotide sequence ID" value="NZ_SJZI01000043.1"/>
</dbReference>
<dbReference type="PROSITE" id="PS51257">
    <property type="entry name" value="PROKAR_LIPOPROTEIN"/>
    <property type="match status" value="1"/>
</dbReference>
<evidence type="ECO:0000313" key="2">
    <source>
        <dbReference type="Proteomes" id="UP000295334"/>
    </source>
</evidence>
<dbReference type="Proteomes" id="UP000295334">
    <property type="component" value="Unassembled WGS sequence"/>
</dbReference>
<evidence type="ECO:0008006" key="3">
    <source>
        <dbReference type="Google" id="ProtNLM"/>
    </source>
</evidence>
<comment type="caution">
    <text evidence="1">The sequence shown here is derived from an EMBL/GenBank/DDBJ whole genome shotgun (WGS) entry which is preliminary data.</text>
</comment>
<keyword evidence="2" id="KW-1185">Reference proteome</keyword>
<evidence type="ECO:0000313" key="1">
    <source>
        <dbReference type="EMBL" id="TCJ13765.1"/>
    </source>
</evidence>
<sequence length="292" mass="31475">MRSIVSILTLTLAIVSCSGKPAPGKHTLALEKPAYRLDQPLKSWRLADELLEISGISWINDRQLLAIEDATRNLYVLDLSQGAAVSRKTPITVSASGKLDIEDVTLVGPTAYTLRSNGELIEIDGWDKQATARELPSGLPDGLNVEGICFDPVSGNLLLAEKDRLGKKKKMKKSHEERAIYSFDPRTGKLLPEPFLEIGPEAMAKMGGGKGSFNPSAIAVHPKTKEIYVLGSAGIKGLACFGRDGELKWFTPISNARMPQPEGLCFAPDGTLFISSEGNGKTPGQLFEFAAP</sequence>
<dbReference type="AlphaFoldDB" id="A0A4R1BA02"/>
<accession>A0A4R1BA02</accession>
<dbReference type="EMBL" id="SJZI01000043">
    <property type="protein sequence ID" value="TCJ13765.1"/>
    <property type="molecule type" value="Genomic_DNA"/>
</dbReference>